<keyword evidence="7" id="KW-0560">Oxidoreductase</keyword>
<evidence type="ECO:0000256" key="5">
    <source>
        <dbReference type="ARBA" id="ARBA00022946"/>
    </source>
</evidence>
<dbReference type="Proteomes" id="UP000663888">
    <property type="component" value="Unassembled WGS sequence"/>
</dbReference>
<evidence type="ECO:0000256" key="2">
    <source>
        <dbReference type="ARBA" id="ARBA00008135"/>
    </source>
</evidence>
<comment type="caution">
    <text evidence="10">The sequence shown here is derived from an EMBL/GenBank/DDBJ whole genome shotgun (WGS) entry which is preliminary data.</text>
</comment>
<evidence type="ECO:0000256" key="1">
    <source>
        <dbReference type="ARBA" id="ARBA00004434"/>
    </source>
</evidence>
<dbReference type="PANTHER" id="PTHR10707">
    <property type="entry name" value="CYTOCHROME C OXIDASE SUBUNIT IV"/>
    <property type="match status" value="1"/>
</dbReference>
<dbReference type="GO" id="GO:0045277">
    <property type="term" value="C:respiratory chain complex IV"/>
    <property type="evidence" value="ECO:0007669"/>
    <property type="project" value="InterPro"/>
</dbReference>
<evidence type="ECO:0000313" key="10">
    <source>
        <dbReference type="EMBL" id="CAE6461110.1"/>
    </source>
</evidence>
<dbReference type="GO" id="GO:0006123">
    <property type="term" value="P:mitochondrial electron transport, cytochrome c to oxygen"/>
    <property type="evidence" value="ECO:0007669"/>
    <property type="project" value="InterPro"/>
</dbReference>
<dbReference type="CDD" id="cd00922">
    <property type="entry name" value="Cyt_c_Oxidase_IV"/>
    <property type="match status" value="1"/>
</dbReference>
<dbReference type="GO" id="GO:0016491">
    <property type="term" value="F:oxidoreductase activity"/>
    <property type="evidence" value="ECO:0007669"/>
    <property type="project" value="UniProtKB-KW"/>
</dbReference>
<evidence type="ECO:0000256" key="3">
    <source>
        <dbReference type="ARBA" id="ARBA00022692"/>
    </source>
</evidence>
<evidence type="ECO:0000256" key="4">
    <source>
        <dbReference type="ARBA" id="ARBA00022792"/>
    </source>
</evidence>
<gene>
    <name evidence="10" type="ORF">RDB_LOCUS89499</name>
</gene>
<keyword evidence="8" id="KW-0496">Mitochondrion</keyword>
<evidence type="ECO:0000256" key="7">
    <source>
        <dbReference type="ARBA" id="ARBA00023002"/>
    </source>
</evidence>
<dbReference type="InterPro" id="IPR004203">
    <property type="entry name" value="Cyt_c_oxidase_su4_fam"/>
</dbReference>
<keyword evidence="4" id="KW-0999">Mitochondrion inner membrane</keyword>
<dbReference type="AlphaFoldDB" id="A0A8H3GR22"/>
<dbReference type="PANTHER" id="PTHR10707:SF10">
    <property type="entry name" value="CYTOCHROME C OXIDASE SUBUNIT 4"/>
    <property type="match status" value="1"/>
</dbReference>
<keyword evidence="9" id="KW-0472">Membrane</keyword>
<dbReference type="Pfam" id="PF02936">
    <property type="entry name" value="COX4"/>
    <property type="match status" value="1"/>
</dbReference>
<dbReference type="Gene3D" id="1.10.442.10">
    <property type="entry name" value="Cytochrome c oxidase subunit IV"/>
    <property type="match status" value="1"/>
</dbReference>
<reference evidence="10" key="1">
    <citation type="submission" date="2021-01" db="EMBL/GenBank/DDBJ databases">
        <authorList>
            <person name="Kaushik A."/>
        </authorList>
    </citation>
    <scope>NUCLEOTIDE SEQUENCE</scope>
    <source>
        <strain evidence="10">AG4-R118</strain>
    </source>
</reference>
<comment type="similarity">
    <text evidence="2">Belongs to the cytochrome c oxidase IV family.</text>
</comment>
<accession>A0A8H3GR22</accession>
<dbReference type="EMBL" id="CAJMWX010001052">
    <property type="protein sequence ID" value="CAE6461110.1"/>
    <property type="molecule type" value="Genomic_DNA"/>
</dbReference>
<dbReference type="InterPro" id="IPR036639">
    <property type="entry name" value="Cyt_c_oxidase_su4_sf"/>
</dbReference>
<evidence type="ECO:0000256" key="9">
    <source>
        <dbReference type="ARBA" id="ARBA00023136"/>
    </source>
</evidence>
<dbReference type="GO" id="GO:0005743">
    <property type="term" value="C:mitochondrial inner membrane"/>
    <property type="evidence" value="ECO:0007669"/>
    <property type="project" value="UniProtKB-SubCell"/>
</dbReference>
<keyword evidence="6" id="KW-1133">Transmembrane helix</keyword>
<name>A0A8H3GR22_9AGAM</name>
<protein>
    <recommendedName>
        <fullName evidence="12">Cytochrome c oxidase polypeptide 5, mitochondrial</fullName>
    </recommendedName>
</protein>
<evidence type="ECO:0000256" key="6">
    <source>
        <dbReference type="ARBA" id="ARBA00022989"/>
    </source>
</evidence>
<evidence type="ECO:0000313" key="11">
    <source>
        <dbReference type="Proteomes" id="UP000663888"/>
    </source>
</evidence>
<keyword evidence="3" id="KW-0812">Transmembrane</keyword>
<proteinExistence type="inferred from homology"/>
<keyword evidence="5" id="KW-0809">Transit peptide</keyword>
<evidence type="ECO:0008006" key="12">
    <source>
        <dbReference type="Google" id="ProtNLM"/>
    </source>
</evidence>
<comment type="subcellular location">
    <subcellularLocation>
        <location evidence="1">Mitochondrion inner membrane</location>
        <topology evidence="1">Single-pass membrane protein</topology>
    </subcellularLocation>
</comment>
<sequence length="172" mass="18705">MNVLRASRIVARPRALLAVRAASTTASPIRSSNSAVPLANVEAQWESLSSEEQVEVHRELENLQKRDWKTLSLDEKKAAYFVAFGPHGPRTPVTPPGQTMKVITGTLAVFALAGGAFGLIRAYENYTGGPTPHTFSKEYQQAMNERAVEQKMNPITGITSEGYKGTGFVVSK</sequence>
<dbReference type="SUPFAM" id="SSF81406">
    <property type="entry name" value="Mitochondrial cytochrome c oxidase subunit IV"/>
    <property type="match status" value="1"/>
</dbReference>
<organism evidence="10 11">
    <name type="scientific">Rhizoctonia solani</name>
    <dbReference type="NCBI Taxonomy" id="456999"/>
    <lineage>
        <taxon>Eukaryota</taxon>
        <taxon>Fungi</taxon>
        <taxon>Dikarya</taxon>
        <taxon>Basidiomycota</taxon>
        <taxon>Agaricomycotina</taxon>
        <taxon>Agaricomycetes</taxon>
        <taxon>Cantharellales</taxon>
        <taxon>Ceratobasidiaceae</taxon>
        <taxon>Rhizoctonia</taxon>
    </lineage>
</organism>
<evidence type="ECO:0000256" key="8">
    <source>
        <dbReference type="ARBA" id="ARBA00023128"/>
    </source>
</evidence>